<evidence type="ECO:0000313" key="3">
    <source>
        <dbReference type="Proteomes" id="UP000018144"/>
    </source>
</evidence>
<dbReference type="EMBL" id="HF935497">
    <property type="protein sequence ID" value="CCX30880.1"/>
    <property type="molecule type" value="Genomic_DNA"/>
</dbReference>
<keyword evidence="1" id="KW-0472">Membrane</keyword>
<keyword evidence="3" id="KW-1185">Reference proteome</keyword>
<name>U4LNI1_PYROM</name>
<keyword evidence="1" id="KW-1133">Transmembrane helix</keyword>
<protein>
    <submittedName>
        <fullName evidence="2">Uncharacterized protein</fullName>
    </submittedName>
</protein>
<keyword evidence="1" id="KW-0812">Transmembrane</keyword>
<sequence length="264" mass="27859">MFSTPKYLSTVFFLSAFSFTSHRYHSTIQCTHTTHTHFHSTSSTHNDLFSTNTIPIFIMKFSFLTLALAVSAFAMPHGDHSHQIEHQNKAVEAIKQDSSLVPHVSEHAPGAVDKPQDLDKVLADLLLSSYLKGEKGIIPADVLKAALNFHIVDHGHGELAYQDSGSVKNGSVVSVSATENNVDTGTTITVVKPVVDKTALTAEQLAAAFANTMTNKTMNGTAHGNTTAPGVPGDASKPNNAIAINAAFGAVFGGAVLAVIVGAL</sequence>
<dbReference type="Proteomes" id="UP000018144">
    <property type="component" value="Unassembled WGS sequence"/>
</dbReference>
<evidence type="ECO:0000313" key="2">
    <source>
        <dbReference type="EMBL" id="CCX30880.1"/>
    </source>
</evidence>
<accession>U4LNI1</accession>
<dbReference type="AlphaFoldDB" id="U4LNI1"/>
<gene>
    <name evidence="2" type="ORF">PCON_09481</name>
</gene>
<organism evidence="2 3">
    <name type="scientific">Pyronema omphalodes (strain CBS 100304)</name>
    <name type="common">Pyronema confluens</name>
    <dbReference type="NCBI Taxonomy" id="1076935"/>
    <lineage>
        <taxon>Eukaryota</taxon>
        <taxon>Fungi</taxon>
        <taxon>Dikarya</taxon>
        <taxon>Ascomycota</taxon>
        <taxon>Pezizomycotina</taxon>
        <taxon>Pezizomycetes</taxon>
        <taxon>Pezizales</taxon>
        <taxon>Pyronemataceae</taxon>
        <taxon>Pyronema</taxon>
    </lineage>
</organism>
<reference evidence="2 3" key="1">
    <citation type="journal article" date="2013" name="PLoS Genet.">
        <title>The genome and development-dependent transcriptomes of Pyronema confluens: a window into fungal evolution.</title>
        <authorList>
            <person name="Traeger S."/>
            <person name="Altegoer F."/>
            <person name="Freitag M."/>
            <person name="Gabaldon T."/>
            <person name="Kempken F."/>
            <person name="Kumar A."/>
            <person name="Marcet-Houben M."/>
            <person name="Poggeler S."/>
            <person name="Stajich J.E."/>
            <person name="Nowrousian M."/>
        </authorList>
    </citation>
    <scope>NUCLEOTIDE SEQUENCE [LARGE SCALE GENOMIC DNA]</scope>
    <source>
        <strain evidence="3">CBS 100304</strain>
        <tissue evidence="2">Vegetative mycelium</tissue>
    </source>
</reference>
<feature type="transmembrane region" description="Helical" evidence="1">
    <location>
        <begin position="54"/>
        <end position="75"/>
    </location>
</feature>
<evidence type="ECO:0000256" key="1">
    <source>
        <dbReference type="SAM" id="Phobius"/>
    </source>
</evidence>
<feature type="transmembrane region" description="Helical" evidence="1">
    <location>
        <begin position="242"/>
        <end position="263"/>
    </location>
</feature>
<proteinExistence type="predicted"/>